<dbReference type="Proteomes" id="UP000054007">
    <property type="component" value="Unassembled WGS sequence"/>
</dbReference>
<keyword evidence="4" id="KW-0472">Membrane</keyword>
<evidence type="ECO:0000256" key="3">
    <source>
        <dbReference type="ARBA" id="ARBA00022989"/>
    </source>
</evidence>
<evidence type="ECO:0000256" key="6">
    <source>
        <dbReference type="ARBA" id="ARBA00034303"/>
    </source>
</evidence>
<dbReference type="PANTHER" id="PTHR12265:SF30">
    <property type="entry name" value="TRANSMEMBRANE PROTEIN 53"/>
    <property type="match status" value="1"/>
</dbReference>
<gene>
    <name evidence="7" type="ORF">CYLTODRAFT_492669</name>
</gene>
<dbReference type="GO" id="GO:0005640">
    <property type="term" value="C:nuclear outer membrane"/>
    <property type="evidence" value="ECO:0007669"/>
    <property type="project" value="UniProtKB-SubCell"/>
</dbReference>
<protein>
    <recommendedName>
        <fullName evidence="9">DUF829-domain-containing protein</fullName>
    </recommendedName>
</protein>
<name>A0A0D7B645_9AGAR</name>
<evidence type="ECO:0008006" key="9">
    <source>
        <dbReference type="Google" id="ProtNLM"/>
    </source>
</evidence>
<dbReference type="OrthoDB" id="77878at2759"/>
<evidence type="ECO:0000313" key="8">
    <source>
        <dbReference type="Proteomes" id="UP000054007"/>
    </source>
</evidence>
<dbReference type="SUPFAM" id="SSF53474">
    <property type="entry name" value="alpha/beta-Hydrolases"/>
    <property type="match status" value="1"/>
</dbReference>
<organism evidence="7 8">
    <name type="scientific">Cylindrobasidium torrendii FP15055 ss-10</name>
    <dbReference type="NCBI Taxonomy" id="1314674"/>
    <lineage>
        <taxon>Eukaryota</taxon>
        <taxon>Fungi</taxon>
        <taxon>Dikarya</taxon>
        <taxon>Basidiomycota</taxon>
        <taxon>Agaricomycotina</taxon>
        <taxon>Agaricomycetes</taxon>
        <taxon>Agaricomycetidae</taxon>
        <taxon>Agaricales</taxon>
        <taxon>Marasmiineae</taxon>
        <taxon>Physalacriaceae</taxon>
        <taxon>Cylindrobasidium</taxon>
    </lineage>
</organism>
<dbReference type="PANTHER" id="PTHR12265">
    <property type="entry name" value="TRANSMEMBRANE PROTEIN 53"/>
    <property type="match status" value="1"/>
</dbReference>
<evidence type="ECO:0000256" key="1">
    <source>
        <dbReference type="ARBA" id="ARBA00007387"/>
    </source>
</evidence>
<evidence type="ECO:0000256" key="2">
    <source>
        <dbReference type="ARBA" id="ARBA00022692"/>
    </source>
</evidence>
<reference evidence="7 8" key="1">
    <citation type="journal article" date="2015" name="Fungal Genet. Biol.">
        <title>Evolution of novel wood decay mechanisms in Agaricales revealed by the genome sequences of Fistulina hepatica and Cylindrobasidium torrendii.</title>
        <authorList>
            <person name="Floudas D."/>
            <person name="Held B.W."/>
            <person name="Riley R."/>
            <person name="Nagy L.G."/>
            <person name="Koehler G."/>
            <person name="Ransdell A.S."/>
            <person name="Younus H."/>
            <person name="Chow J."/>
            <person name="Chiniquy J."/>
            <person name="Lipzen A."/>
            <person name="Tritt A."/>
            <person name="Sun H."/>
            <person name="Haridas S."/>
            <person name="LaButti K."/>
            <person name="Ohm R.A."/>
            <person name="Kues U."/>
            <person name="Blanchette R.A."/>
            <person name="Grigoriev I.V."/>
            <person name="Minto R.E."/>
            <person name="Hibbett D.S."/>
        </authorList>
    </citation>
    <scope>NUCLEOTIDE SEQUENCE [LARGE SCALE GENOMIC DNA]</scope>
    <source>
        <strain evidence="7 8">FP15055 ss-10</strain>
    </source>
</reference>
<evidence type="ECO:0000256" key="4">
    <source>
        <dbReference type="ARBA" id="ARBA00023136"/>
    </source>
</evidence>
<accession>A0A0D7B645</accession>
<evidence type="ECO:0000313" key="7">
    <source>
        <dbReference type="EMBL" id="KIY64991.1"/>
    </source>
</evidence>
<dbReference type="InterPro" id="IPR029058">
    <property type="entry name" value="AB_hydrolase_fold"/>
</dbReference>
<comment type="similarity">
    <text evidence="1">Belongs to the TMEM53 family.</text>
</comment>
<keyword evidence="3" id="KW-1133">Transmembrane helix</keyword>
<sequence>MSTLASAEGFVKLGEHVYLRQPSTTALLDDGTSPHIILVFGWMGANIRHIHKYTKVYEEIYPTAVQVLIANPSWWWWVPDWRRRQLLAPAIRILQSLGAVPISGSLPNSEPYPRILSHVFSNGGSYTLTILGDTLSSYFPSPPKNVTSALILDSTPGRGGIQRAITIFAYGLGMGTLKKYLFAAFFSAFAFVRWSLTPILRRPFSPERLRLWLYRPDALPWMSKDTPRLYVYSLSDAMVDCSDVKEHVEGCRKLGYPVEELRFEDTPHVAHARAHPETYWEAVKKVWSSAVAVAR</sequence>
<keyword evidence="8" id="KW-1185">Reference proteome</keyword>
<dbReference type="AlphaFoldDB" id="A0A0D7B645"/>
<dbReference type="EMBL" id="KN880609">
    <property type="protein sequence ID" value="KIY64991.1"/>
    <property type="molecule type" value="Genomic_DNA"/>
</dbReference>
<keyword evidence="2" id="KW-0812">Transmembrane</keyword>
<keyword evidence="5" id="KW-0539">Nucleus</keyword>
<evidence type="ECO:0000256" key="5">
    <source>
        <dbReference type="ARBA" id="ARBA00023242"/>
    </source>
</evidence>
<proteinExistence type="inferred from homology"/>
<comment type="subcellular location">
    <subcellularLocation>
        <location evidence="6">Nucleus outer membrane</location>
        <topology evidence="6">Single-pass membrane protein</topology>
    </subcellularLocation>
</comment>
<dbReference type="InterPro" id="IPR008547">
    <property type="entry name" value="DUF829_TMEM53"/>
</dbReference>
<dbReference type="Pfam" id="PF05705">
    <property type="entry name" value="DUF829"/>
    <property type="match status" value="1"/>
</dbReference>